<sequence>MQVYLPIAEVSVNAFLLLGLGGLVGVLSGMFGVGGGFLMTPLLFFIGIPPAVAVATEANQIVASSFSGVLAHFKRRTVDLRMGTVLLIGGLVGAALGVVVFNYLKSVGQVDLLVKLCYVVFLGVIGGLMFVESLNAIRKTNAGVVPKRKKHNWIHGLPFKMRFRTSGLYISVIPPLMVGVCVGILAAIMGVGGGFIMVPAMIYLLGMPTKVVVGTSLFQIIFVTAFTTLLHATTNFTVDIVLAVLLLVGGVIGAQFGAVIGAKLKAEQLRILLALMVIGVCAKLALDLLLMPGELYSLGAAGGH</sequence>
<dbReference type="GO" id="GO:0005886">
    <property type="term" value="C:plasma membrane"/>
    <property type="evidence" value="ECO:0007669"/>
    <property type="project" value="UniProtKB-SubCell"/>
</dbReference>
<keyword evidence="2 5" id="KW-0812">Transmembrane</keyword>
<feature type="transmembrane region" description="Helical" evidence="5">
    <location>
        <begin position="12"/>
        <end position="35"/>
    </location>
</feature>
<protein>
    <recommendedName>
        <fullName evidence="5">Probable membrane transporter protein</fullName>
    </recommendedName>
</protein>
<evidence type="ECO:0000256" key="1">
    <source>
        <dbReference type="ARBA" id="ARBA00004141"/>
    </source>
</evidence>
<evidence type="ECO:0000256" key="3">
    <source>
        <dbReference type="ARBA" id="ARBA00022989"/>
    </source>
</evidence>
<dbReference type="InterPro" id="IPR002781">
    <property type="entry name" value="TM_pro_TauE-like"/>
</dbReference>
<feature type="transmembrane region" description="Helical" evidence="5">
    <location>
        <begin position="272"/>
        <end position="291"/>
    </location>
</feature>
<dbReference type="Pfam" id="PF01925">
    <property type="entry name" value="TauE"/>
    <property type="match status" value="1"/>
</dbReference>
<evidence type="ECO:0000256" key="5">
    <source>
        <dbReference type="RuleBase" id="RU363041"/>
    </source>
</evidence>
<feature type="transmembrane region" description="Helical" evidence="5">
    <location>
        <begin position="176"/>
        <end position="204"/>
    </location>
</feature>
<dbReference type="PANTHER" id="PTHR43701:SF12">
    <property type="entry name" value="MEMBRANE TRANSPORTER PROTEIN YTNM-RELATED"/>
    <property type="match status" value="1"/>
</dbReference>
<comment type="subcellular location">
    <subcellularLocation>
        <location evidence="5">Cell membrane</location>
        <topology evidence="5">Multi-pass membrane protein</topology>
    </subcellularLocation>
    <subcellularLocation>
        <location evidence="1">Membrane</location>
        <topology evidence="1">Multi-pass membrane protein</topology>
    </subcellularLocation>
</comment>
<feature type="transmembrane region" description="Helical" evidence="5">
    <location>
        <begin position="211"/>
        <end position="234"/>
    </location>
</feature>
<evidence type="ECO:0000256" key="2">
    <source>
        <dbReference type="ARBA" id="ARBA00022692"/>
    </source>
</evidence>
<keyword evidence="5" id="KW-1003">Cell membrane</keyword>
<feature type="transmembrane region" description="Helical" evidence="5">
    <location>
        <begin position="82"/>
        <end position="104"/>
    </location>
</feature>
<accession>A0A238JH39</accession>
<organism evidence="6 7">
    <name type="scientific">Pelagimonas phthalicica</name>
    <dbReference type="NCBI Taxonomy" id="1037362"/>
    <lineage>
        <taxon>Bacteria</taxon>
        <taxon>Pseudomonadati</taxon>
        <taxon>Pseudomonadota</taxon>
        <taxon>Alphaproteobacteria</taxon>
        <taxon>Rhodobacterales</taxon>
        <taxon>Roseobacteraceae</taxon>
        <taxon>Pelagimonas</taxon>
    </lineage>
</organism>
<dbReference type="Proteomes" id="UP000225972">
    <property type="component" value="Unassembled WGS sequence"/>
</dbReference>
<reference evidence="7" key="1">
    <citation type="submission" date="2017-05" db="EMBL/GenBank/DDBJ databases">
        <authorList>
            <person name="Rodrigo-Torres L."/>
            <person name="Arahal R. D."/>
            <person name="Lucena T."/>
        </authorList>
    </citation>
    <scope>NUCLEOTIDE SEQUENCE [LARGE SCALE GENOMIC DNA]</scope>
    <source>
        <strain evidence="7">CECT 8649</strain>
    </source>
</reference>
<keyword evidence="3 5" id="KW-1133">Transmembrane helix</keyword>
<comment type="similarity">
    <text evidence="5">Belongs to the 4-toluene sulfonate uptake permease (TSUP) (TC 2.A.102) family.</text>
</comment>
<feature type="transmembrane region" description="Helical" evidence="5">
    <location>
        <begin position="240"/>
        <end position="260"/>
    </location>
</feature>
<feature type="transmembrane region" description="Helical" evidence="5">
    <location>
        <begin position="116"/>
        <end position="137"/>
    </location>
</feature>
<dbReference type="AlphaFoldDB" id="A0A238JH39"/>
<dbReference type="InterPro" id="IPR051598">
    <property type="entry name" value="TSUP/Inactive_protease-like"/>
</dbReference>
<dbReference type="EMBL" id="FXXP01000003">
    <property type="protein sequence ID" value="SMX29991.1"/>
    <property type="molecule type" value="Genomic_DNA"/>
</dbReference>
<proteinExistence type="inferred from homology"/>
<keyword evidence="7" id="KW-1185">Reference proteome</keyword>
<dbReference type="PANTHER" id="PTHR43701">
    <property type="entry name" value="MEMBRANE TRANSPORTER PROTEIN MJ0441-RELATED"/>
    <property type="match status" value="1"/>
</dbReference>
<name>A0A238JH39_9RHOB</name>
<evidence type="ECO:0000313" key="6">
    <source>
        <dbReference type="EMBL" id="SMX29991.1"/>
    </source>
</evidence>
<dbReference type="OrthoDB" id="9779078at2"/>
<evidence type="ECO:0000256" key="4">
    <source>
        <dbReference type="ARBA" id="ARBA00023136"/>
    </source>
</evidence>
<gene>
    <name evidence="6" type="ORF">TRP8649_04131</name>
</gene>
<evidence type="ECO:0000313" key="7">
    <source>
        <dbReference type="Proteomes" id="UP000225972"/>
    </source>
</evidence>
<dbReference type="RefSeq" id="WP_099248701.1">
    <property type="nucleotide sequence ID" value="NZ_FXXP01000003.1"/>
</dbReference>
<keyword evidence="4 5" id="KW-0472">Membrane</keyword>